<dbReference type="Pfam" id="PF14302">
    <property type="entry name" value="DUF4377"/>
    <property type="match status" value="1"/>
</dbReference>
<keyword evidence="4" id="KW-1185">Reference proteome</keyword>
<name>A0ABR8Z7N3_9FLAO</name>
<accession>A0ABR8Z7N3</accession>
<dbReference type="RefSeq" id="WP_191735090.1">
    <property type="nucleotide sequence ID" value="NZ_JACYFS010000001.1"/>
</dbReference>
<comment type="caution">
    <text evidence="3">The sequence shown here is derived from an EMBL/GenBank/DDBJ whole genome shotgun (WGS) entry which is preliminary data.</text>
</comment>
<protein>
    <submittedName>
        <fullName evidence="3">DUF4377 domain-containing protein</fullName>
    </submittedName>
</protein>
<evidence type="ECO:0000256" key="1">
    <source>
        <dbReference type="SAM" id="SignalP"/>
    </source>
</evidence>
<keyword evidence="1" id="KW-0732">Signal</keyword>
<dbReference type="EMBL" id="JACYFS010000001">
    <property type="protein sequence ID" value="MBD8081292.1"/>
    <property type="molecule type" value="Genomic_DNA"/>
</dbReference>
<proteinExistence type="predicted"/>
<organism evidence="3 4">
    <name type="scientific">Chryseobacterium caseinilyticum</name>
    <dbReference type="NCBI Taxonomy" id="2771428"/>
    <lineage>
        <taxon>Bacteria</taxon>
        <taxon>Pseudomonadati</taxon>
        <taxon>Bacteroidota</taxon>
        <taxon>Flavobacteriia</taxon>
        <taxon>Flavobacteriales</taxon>
        <taxon>Weeksellaceae</taxon>
        <taxon>Chryseobacterium group</taxon>
        <taxon>Chryseobacterium</taxon>
    </lineage>
</organism>
<evidence type="ECO:0000313" key="4">
    <source>
        <dbReference type="Proteomes" id="UP000637299"/>
    </source>
</evidence>
<feature type="chain" id="PRO_5046462450" evidence="1">
    <location>
        <begin position="32"/>
        <end position="114"/>
    </location>
</feature>
<sequence length="114" mass="12833">MKTKSFIRLFFISFSAFILLNCTANSQTANSAEKTLFVGSETKDCTGVMPMKCLQVKENSSDSWGNFYSNIEGFTYEPGFEYELKVKTEKIANPPMDGSSIKYILVKQVSKVKK</sequence>
<reference evidence="3 4" key="1">
    <citation type="submission" date="2020-09" db="EMBL/GenBank/DDBJ databases">
        <title>Genome seq and assembly of Chryseobacterium sp.</title>
        <authorList>
            <person name="Chhetri G."/>
        </authorList>
    </citation>
    <scope>NUCLEOTIDE SEQUENCE [LARGE SCALE GENOMIC DNA]</scope>
    <source>
        <strain evidence="3 4">GCR10</strain>
    </source>
</reference>
<feature type="signal peptide" evidence="1">
    <location>
        <begin position="1"/>
        <end position="31"/>
    </location>
</feature>
<evidence type="ECO:0000313" key="3">
    <source>
        <dbReference type="EMBL" id="MBD8081292.1"/>
    </source>
</evidence>
<evidence type="ECO:0000259" key="2">
    <source>
        <dbReference type="Pfam" id="PF14302"/>
    </source>
</evidence>
<gene>
    <name evidence="3" type="ORF">IC610_02515</name>
</gene>
<dbReference type="Proteomes" id="UP000637299">
    <property type="component" value="Unassembled WGS sequence"/>
</dbReference>
<feature type="domain" description="DUF4377" evidence="2">
    <location>
        <begin position="38"/>
        <end position="111"/>
    </location>
</feature>
<dbReference type="InterPro" id="IPR025485">
    <property type="entry name" value="DUF4377"/>
</dbReference>